<dbReference type="EMBL" id="VSSQ01051067">
    <property type="protein sequence ID" value="MPN05153.1"/>
    <property type="molecule type" value="Genomic_DNA"/>
</dbReference>
<sequence length="84" mass="8796">MIRLAAAAHAAAGAGHNLDGIIRFLAGTDGFQHAPGIAQSMGHADGEILAANIYLSFPDLPKAPELGKLHFFQRLVGQPLVSRP</sequence>
<organism evidence="1">
    <name type="scientific">bioreactor metagenome</name>
    <dbReference type="NCBI Taxonomy" id="1076179"/>
    <lineage>
        <taxon>unclassified sequences</taxon>
        <taxon>metagenomes</taxon>
        <taxon>ecological metagenomes</taxon>
    </lineage>
</organism>
<protein>
    <submittedName>
        <fullName evidence="1">Uncharacterized protein</fullName>
    </submittedName>
</protein>
<name>A0A645EXD1_9ZZZZ</name>
<dbReference type="AlphaFoldDB" id="A0A645EXD1"/>
<reference evidence="1" key="1">
    <citation type="submission" date="2019-08" db="EMBL/GenBank/DDBJ databases">
        <authorList>
            <person name="Kucharzyk K."/>
            <person name="Murdoch R.W."/>
            <person name="Higgins S."/>
            <person name="Loffler F."/>
        </authorList>
    </citation>
    <scope>NUCLEOTIDE SEQUENCE</scope>
</reference>
<comment type="caution">
    <text evidence="1">The sequence shown here is derived from an EMBL/GenBank/DDBJ whole genome shotgun (WGS) entry which is preliminary data.</text>
</comment>
<accession>A0A645EXD1</accession>
<evidence type="ECO:0000313" key="1">
    <source>
        <dbReference type="EMBL" id="MPN05153.1"/>
    </source>
</evidence>
<gene>
    <name evidence="1" type="ORF">SDC9_152403</name>
</gene>
<proteinExistence type="predicted"/>